<feature type="domain" description="Sigma-54 factor interaction" evidence="4">
    <location>
        <begin position="155"/>
        <end position="385"/>
    </location>
</feature>
<accession>B3QUF0</accession>
<dbReference type="HOGENOM" id="CLU_000445_0_6_10"/>
<dbReference type="KEGG" id="cts:Ctha_1945"/>
<dbReference type="OrthoDB" id="9811901at2"/>
<evidence type="ECO:0000256" key="1">
    <source>
        <dbReference type="ARBA" id="ARBA00022741"/>
    </source>
</evidence>
<evidence type="ECO:0000313" key="6">
    <source>
        <dbReference type="EMBL" id="ACF14399.1"/>
    </source>
</evidence>
<dbReference type="InterPro" id="IPR025943">
    <property type="entry name" value="Sigma_54_int_dom_ATP-bd_2"/>
</dbReference>
<dbReference type="InterPro" id="IPR001789">
    <property type="entry name" value="Sig_transdc_resp-reg_receiver"/>
</dbReference>
<keyword evidence="2" id="KW-0067">ATP-binding</keyword>
<dbReference type="RefSeq" id="WP_012500482.1">
    <property type="nucleotide sequence ID" value="NC_011026.1"/>
</dbReference>
<dbReference type="Gene3D" id="3.40.50.2300">
    <property type="match status" value="1"/>
</dbReference>
<dbReference type="PANTHER" id="PTHR32071">
    <property type="entry name" value="TRANSCRIPTIONAL REGULATORY PROTEIN"/>
    <property type="match status" value="1"/>
</dbReference>
<dbReference type="PROSITE" id="PS50045">
    <property type="entry name" value="SIGMA54_INTERACT_4"/>
    <property type="match status" value="1"/>
</dbReference>
<dbReference type="InterPro" id="IPR011006">
    <property type="entry name" value="CheY-like_superfamily"/>
</dbReference>
<dbReference type="AlphaFoldDB" id="B3QUF0"/>
<evidence type="ECO:0000259" key="5">
    <source>
        <dbReference type="PROSITE" id="PS50110"/>
    </source>
</evidence>
<dbReference type="CDD" id="cd00009">
    <property type="entry name" value="AAA"/>
    <property type="match status" value="1"/>
</dbReference>
<feature type="domain" description="Response regulatory" evidence="5">
    <location>
        <begin position="4"/>
        <end position="117"/>
    </location>
</feature>
<dbReference type="InterPro" id="IPR009057">
    <property type="entry name" value="Homeodomain-like_sf"/>
</dbReference>
<evidence type="ECO:0000256" key="3">
    <source>
        <dbReference type="PROSITE-ProRule" id="PRU00169"/>
    </source>
</evidence>
<dbReference type="SUPFAM" id="SSF52172">
    <property type="entry name" value="CheY-like"/>
    <property type="match status" value="1"/>
</dbReference>
<dbReference type="Gene3D" id="1.10.10.60">
    <property type="entry name" value="Homeodomain-like"/>
    <property type="match status" value="1"/>
</dbReference>
<dbReference type="EMBL" id="CP001100">
    <property type="protein sequence ID" value="ACF14399.1"/>
    <property type="molecule type" value="Genomic_DNA"/>
</dbReference>
<dbReference type="InterPro" id="IPR002078">
    <property type="entry name" value="Sigma_54_int"/>
</dbReference>
<dbReference type="PROSITE" id="PS00676">
    <property type="entry name" value="SIGMA54_INTERACT_2"/>
    <property type="match status" value="1"/>
</dbReference>
<dbReference type="SUPFAM" id="SSF52540">
    <property type="entry name" value="P-loop containing nucleoside triphosphate hydrolases"/>
    <property type="match status" value="1"/>
</dbReference>
<dbReference type="Gene3D" id="3.40.50.300">
    <property type="entry name" value="P-loop containing nucleotide triphosphate hydrolases"/>
    <property type="match status" value="1"/>
</dbReference>
<dbReference type="InterPro" id="IPR027417">
    <property type="entry name" value="P-loop_NTPase"/>
</dbReference>
<dbReference type="InterPro" id="IPR058031">
    <property type="entry name" value="AAA_lid_NorR"/>
</dbReference>
<dbReference type="PROSITE" id="PS50110">
    <property type="entry name" value="RESPONSE_REGULATORY"/>
    <property type="match status" value="1"/>
</dbReference>
<gene>
    <name evidence="6" type="ordered locus">Ctha_1945</name>
</gene>
<dbReference type="Pfam" id="PF00158">
    <property type="entry name" value="Sigma54_activat"/>
    <property type="match status" value="1"/>
</dbReference>
<dbReference type="STRING" id="517418.Ctha_1945"/>
<protein>
    <submittedName>
        <fullName evidence="6">Two component, sigma54 specific, transcriptional regulator, Fis family</fullName>
    </submittedName>
</protein>
<organism evidence="6 7">
    <name type="scientific">Chloroherpeton thalassium (strain ATCC 35110 / GB-78)</name>
    <dbReference type="NCBI Taxonomy" id="517418"/>
    <lineage>
        <taxon>Bacteria</taxon>
        <taxon>Pseudomonadati</taxon>
        <taxon>Chlorobiota</taxon>
        <taxon>Chlorobiia</taxon>
        <taxon>Chlorobiales</taxon>
        <taxon>Chloroherpetonaceae</taxon>
        <taxon>Chloroherpeton</taxon>
    </lineage>
</organism>
<evidence type="ECO:0000256" key="2">
    <source>
        <dbReference type="ARBA" id="ARBA00022840"/>
    </source>
</evidence>
<reference evidence="6 7" key="1">
    <citation type="submission" date="2008-06" db="EMBL/GenBank/DDBJ databases">
        <title>Complete sequence of Chloroherpeton thalassium ATCC 35110.</title>
        <authorList>
            <consortium name="US DOE Joint Genome Institute"/>
            <person name="Lucas S."/>
            <person name="Copeland A."/>
            <person name="Lapidus A."/>
            <person name="Glavina del Rio T."/>
            <person name="Dalin E."/>
            <person name="Tice H."/>
            <person name="Bruce D."/>
            <person name="Goodwin L."/>
            <person name="Pitluck S."/>
            <person name="Schmutz J."/>
            <person name="Larimer F."/>
            <person name="Land M."/>
            <person name="Hauser L."/>
            <person name="Kyrpides N."/>
            <person name="Mikhailova N."/>
            <person name="Liu Z."/>
            <person name="Li T."/>
            <person name="Zhao F."/>
            <person name="Overmann J."/>
            <person name="Bryant D.A."/>
            <person name="Richardson P."/>
        </authorList>
    </citation>
    <scope>NUCLEOTIDE SEQUENCE [LARGE SCALE GENOMIC DNA]</scope>
    <source>
        <strain evidence="7">ATCC 35110 / GB-78</strain>
    </source>
</reference>
<feature type="modified residue" description="4-aspartylphosphate" evidence="3">
    <location>
        <position position="52"/>
    </location>
</feature>
<sequence>MKRTLYIVDDDPSFRLLLNKVLSKDYQVQLFPDAKTCLKQIETEPPALVISDYAMPETNGLELTMLIKERFPEVPIIVMTAYGSVEAAVEVLKQGAFHYLEKNTAGSVSTANFNVLKELIHRAIRSVELHEETARYKTEVEKLQQEVTQLRPVELIGNSSAMKSLRAMLEQISGIDSTVLIRGETGTGKNLAASIIHKLSRRQSAGKFIEINCAALPETLLEAELFGHEQGAFTDAKSTKKGLFEIADGGTIFLDEIDSASMAVQSKLLSVLETKAFRRVGGTKPITADVRLICATNASLEEKVTAGKFREDLFYRINVISFLMPPLRELGEDVILLAERFVQRFSQEMNKPLPGLTETAKAVLRRHLWKGNVRELRNVIERAVIFAPASQLITADQITLTAIQTDTKQEIKENLFCIETGKSLEEVKLAYIKTVLTTCSKNYTEAARILGISPKSLWEIRKRHGLETSP</sequence>
<keyword evidence="1" id="KW-0547">Nucleotide-binding</keyword>
<evidence type="ECO:0000313" key="7">
    <source>
        <dbReference type="Proteomes" id="UP000001208"/>
    </source>
</evidence>
<dbReference type="Pfam" id="PF00072">
    <property type="entry name" value="Response_reg"/>
    <property type="match status" value="1"/>
</dbReference>
<dbReference type="Pfam" id="PF25601">
    <property type="entry name" value="AAA_lid_14"/>
    <property type="match status" value="1"/>
</dbReference>
<dbReference type="SMART" id="SM00382">
    <property type="entry name" value="AAA"/>
    <property type="match status" value="1"/>
</dbReference>
<dbReference type="GO" id="GO:0005524">
    <property type="term" value="F:ATP binding"/>
    <property type="evidence" value="ECO:0007669"/>
    <property type="project" value="UniProtKB-KW"/>
</dbReference>
<evidence type="ECO:0000259" key="4">
    <source>
        <dbReference type="PROSITE" id="PS50045"/>
    </source>
</evidence>
<keyword evidence="3" id="KW-0597">Phosphoprotein</keyword>
<dbReference type="InterPro" id="IPR003593">
    <property type="entry name" value="AAA+_ATPase"/>
</dbReference>
<dbReference type="Proteomes" id="UP000001208">
    <property type="component" value="Chromosome"/>
</dbReference>
<dbReference type="SMART" id="SM00448">
    <property type="entry name" value="REC"/>
    <property type="match status" value="1"/>
</dbReference>
<name>B3QUF0_CHLT3</name>
<dbReference type="eggNOG" id="COG2204">
    <property type="taxonomic scope" value="Bacteria"/>
</dbReference>
<dbReference type="SUPFAM" id="SSF46689">
    <property type="entry name" value="Homeodomain-like"/>
    <property type="match status" value="1"/>
</dbReference>
<dbReference type="GO" id="GO:0006355">
    <property type="term" value="P:regulation of DNA-templated transcription"/>
    <property type="evidence" value="ECO:0007669"/>
    <property type="project" value="InterPro"/>
</dbReference>
<dbReference type="GO" id="GO:0000160">
    <property type="term" value="P:phosphorelay signal transduction system"/>
    <property type="evidence" value="ECO:0007669"/>
    <property type="project" value="InterPro"/>
</dbReference>
<dbReference type="Gene3D" id="1.10.8.60">
    <property type="match status" value="1"/>
</dbReference>
<keyword evidence="7" id="KW-1185">Reference proteome</keyword>
<dbReference type="FunFam" id="3.40.50.300:FF:000006">
    <property type="entry name" value="DNA-binding transcriptional regulator NtrC"/>
    <property type="match status" value="1"/>
</dbReference>
<proteinExistence type="predicted"/>